<dbReference type="InterPro" id="IPR001930">
    <property type="entry name" value="Peptidase_M1"/>
</dbReference>
<evidence type="ECO:0000256" key="7">
    <source>
        <dbReference type="ARBA" id="ARBA00022801"/>
    </source>
</evidence>
<keyword evidence="5 17" id="KW-0812">Transmembrane</keyword>
<keyword evidence="4 17" id="KW-0645">Protease</keyword>
<keyword evidence="8 15" id="KW-0862">Zinc</keyword>
<feature type="transmembrane region" description="Helical" evidence="17">
    <location>
        <begin position="18"/>
        <end position="35"/>
    </location>
</feature>
<evidence type="ECO:0000259" key="18">
    <source>
        <dbReference type="Pfam" id="PF01433"/>
    </source>
</evidence>
<feature type="site" description="Transition state stabilizer" evidence="16">
    <location>
        <position position="494"/>
    </location>
</feature>
<evidence type="ECO:0000259" key="19">
    <source>
        <dbReference type="Pfam" id="PF11838"/>
    </source>
</evidence>
<keyword evidence="9" id="KW-0735">Signal-anchor</keyword>
<dbReference type="InterPro" id="IPR050344">
    <property type="entry name" value="Peptidase_M1_aminopeptidases"/>
</dbReference>
<dbReference type="FunFam" id="2.60.40.1730:FF:000001">
    <property type="entry name" value="Leucyl-cystinyl aminopeptidase"/>
    <property type="match status" value="1"/>
</dbReference>
<keyword evidence="3 17" id="KW-0031">Aminopeptidase</keyword>
<gene>
    <name evidence="21" type="ORF">CAMP_LOCUS12857</name>
</gene>
<evidence type="ECO:0000256" key="14">
    <source>
        <dbReference type="PIRSR" id="PIRSR634016-1"/>
    </source>
</evidence>
<dbReference type="GO" id="GO:0005615">
    <property type="term" value="C:extracellular space"/>
    <property type="evidence" value="ECO:0007669"/>
    <property type="project" value="TreeGrafter"/>
</dbReference>
<sequence>MEAGNQTPKPAGKWQKRGALLILAILWLVVYYMIAPQHFDYLVGKIQGASGAAVPPGVLPGAPQIPPLDNPPRTWLPPRAQTLPPTTQAAPVRGKDNLFRLPKTVEPIHYDLTLKANILGYGYTPTFPPVNSTFEGNVTIQFKIVKPTRIILLNAEDLHIEQLELSAGSPNGPEIVKYTVYQNYIAIELTSKAKRDAIFRIAIRYSAQIRKDNKGFYDTTYLDAENRPKSAVVTQFEPDFARLAVPCFDEPEFKAVWKVKIIHPLGTSAISNAEQIKVSPFSEQFQISEFEETPKMSTYLLAFFISDFKYLEGVTQSGIRVRIWSRPEDVANHQLALESSIGILDNFEKLFDIPYAMRKMDMVGVRDFHFGAMENWGLIVYREAVLSYHPQMNTHAEKANIRRIISHELVHQWFGNLVTMKYWDQTWLNEGFATLYQVYGADLLTNGTYKNRDFLIHPGQRKALEMETKKPKHAMSFEILKTDTIQTFFDVVTYQKAGSIISMFRRVLGENEFLHGIRRYLKAHMYQNTQEEQLFKYIGASFAGGAEEFESFAKSWTNSEGFPTVNARIVENNQVELSQNDPEGLWEIPVFYQNGPQEAELIWLKDEPVTIPYTPGSLLILNPDSHGHFRVDYQSVELWEQIASQLEQNPRMLSARTKIRLIDDAFHFRRPEAEALRKYIFRETERLPILAYLLNLKGHDEELRSVLRGLQQVETSWKFVEMNYLEDSKFDEVDLATQIISTECMVNPTECYEKSEPFYEHLLKSCQYPGVQVSNCSKVPPPLRKTVYCAAILNQKHTELLESWMKNERRASEKQTLKLAFENCKPKANNLERKSRKKAGLDLAWNLEVEQQLYLEH</sequence>
<dbReference type="InterPro" id="IPR014782">
    <property type="entry name" value="Peptidase_M1_dom"/>
</dbReference>
<evidence type="ECO:0000313" key="21">
    <source>
        <dbReference type="EMBL" id="CAI5450220.1"/>
    </source>
</evidence>
<feature type="domain" description="Peptidase M1 membrane alanine aminopeptidase" evidence="18">
    <location>
        <begin position="336"/>
        <end position="556"/>
    </location>
</feature>
<evidence type="ECO:0000256" key="9">
    <source>
        <dbReference type="ARBA" id="ARBA00022968"/>
    </source>
</evidence>
<dbReference type="InterPro" id="IPR027268">
    <property type="entry name" value="Peptidase_M4/M1_CTD_sf"/>
</dbReference>
<feature type="binding site" evidence="15">
    <location>
        <position position="407"/>
    </location>
    <ligand>
        <name>Zn(2+)</name>
        <dbReference type="ChEBI" id="CHEBI:29105"/>
        <note>catalytic</note>
    </ligand>
</feature>
<evidence type="ECO:0000256" key="8">
    <source>
        <dbReference type="ARBA" id="ARBA00022833"/>
    </source>
</evidence>
<keyword evidence="7 17" id="KW-0378">Hydrolase</keyword>
<dbReference type="EMBL" id="CANHGI010000005">
    <property type="protein sequence ID" value="CAI5450220.1"/>
    <property type="molecule type" value="Genomic_DNA"/>
</dbReference>
<evidence type="ECO:0000313" key="22">
    <source>
        <dbReference type="Proteomes" id="UP001152747"/>
    </source>
</evidence>
<dbReference type="PANTHER" id="PTHR11533">
    <property type="entry name" value="PROTEASE M1 ZINC METALLOPROTEASE"/>
    <property type="match status" value="1"/>
</dbReference>
<evidence type="ECO:0000256" key="16">
    <source>
        <dbReference type="PIRSR" id="PIRSR634016-4"/>
    </source>
</evidence>
<comment type="subcellular location">
    <subcellularLocation>
        <location evidence="1">Membrane</location>
        <topology evidence="1">Single-pass type II membrane protein</topology>
    </subcellularLocation>
</comment>
<evidence type="ECO:0000256" key="13">
    <source>
        <dbReference type="ARBA" id="ARBA00023180"/>
    </source>
</evidence>
<dbReference type="Gene3D" id="2.60.40.1730">
    <property type="entry name" value="tricorn interacting facor f3 domain"/>
    <property type="match status" value="1"/>
</dbReference>
<comment type="cofactor">
    <cofactor evidence="15 17">
        <name>Zn(2+)</name>
        <dbReference type="ChEBI" id="CHEBI:29105"/>
    </cofactor>
    <text evidence="15 17">Binds 1 zinc ion per subunit.</text>
</comment>
<dbReference type="Pfam" id="PF01433">
    <property type="entry name" value="Peptidase_M1"/>
    <property type="match status" value="1"/>
</dbReference>
<dbReference type="CDD" id="cd09601">
    <property type="entry name" value="M1_APN-Q_like"/>
    <property type="match status" value="1"/>
</dbReference>
<reference evidence="21" key="1">
    <citation type="submission" date="2022-11" db="EMBL/GenBank/DDBJ databases">
        <authorList>
            <person name="Kikuchi T."/>
        </authorList>
    </citation>
    <scope>NUCLEOTIDE SEQUENCE</scope>
    <source>
        <strain evidence="21">PS1010</strain>
    </source>
</reference>
<dbReference type="FunFam" id="1.10.390.10:FF:000006">
    <property type="entry name" value="Puromycin-sensitive aminopeptidase"/>
    <property type="match status" value="1"/>
</dbReference>
<feature type="binding site" evidence="15">
    <location>
        <position position="430"/>
    </location>
    <ligand>
        <name>Zn(2+)</name>
        <dbReference type="ChEBI" id="CHEBI:29105"/>
        <note>catalytic</note>
    </ligand>
</feature>
<keyword evidence="22" id="KW-1185">Reference proteome</keyword>
<dbReference type="GO" id="GO:0005737">
    <property type="term" value="C:cytoplasm"/>
    <property type="evidence" value="ECO:0007669"/>
    <property type="project" value="TreeGrafter"/>
</dbReference>
<protein>
    <recommendedName>
        <fullName evidence="17">Aminopeptidase</fullName>
        <ecNumber evidence="17">3.4.11.-</ecNumber>
    </recommendedName>
</protein>
<dbReference type="GO" id="GO:0070006">
    <property type="term" value="F:metalloaminopeptidase activity"/>
    <property type="evidence" value="ECO:0007669"/>
    <property type="project" value="TreeGrafter"/>
</dbReference>
<dbReference type="GO" id="GO:0008270">
    <property type="term" value="F:zinc ion binding"/>
    <property type="evidence" value="ECO:0007669"/>
    <property type="project" value="UniProtKB-UniRule"/>
</dbReference>
<evidence type="ECO:0000256" key="4">
    <source>
        <dbReference type="ARBA" id="ARBA00022670"/>
    </source>
</evidence>
<keyword evidence="10 17" id="KW-1133">Transmembrane helix</keyword>
<dbReference type="PANTHER" id="PTHR11533:SF299">
    <property type="entry name" value="AMINOPEPTIDASE"/>
    <property type="match status" value="1"/>
</dbReference>
<evidence type="ECO:0000256" key="1">
    <source>
        <dbReference type="ARBA" id="ARBA00004606"/>
    </source>
</evidence>
<accession>A0A9P1N3P8</accession>
<dbReference type="GO" id="GO:0016020">
    <property type="term" value="C:membrane"/>
    <property type="evidence" value="ECO:0007669"/>
    <property type="project" value="UniProtKB-SubCell"/>
</dbReference>
<keyword evidence="6 15" id="KW-0479">Metal-binding</keyword>
<keyword evidence="13" id="KW-0325">Glycoprotein</keyword>
<dbReference type="Gene3D" id="1.10.390.10">
    <property type="entry name" value="Neutral Protease Domain 2"/>
    <property type="match status" value="1"/>
</dbReference>
<comment type="similarity">
    <text evidence="2 17">Belongs to the peptidase M1 family.</text>
</comment>
<organism evidence="21 22">
    <name type="scientific">Caenorhabditis angaria</name>
    <dbReference type="NCBI Taxonomy" id="860376"/>
    <lineage>
        <taxon>Eukaryota</taxon>
        <taxon>Metazoa</taxon>
        <taxon>Ecdysozoa</taxon>
        <taxon>Nematoda</taxon>
        <taxon>Chromadorea</taxon>
        <taxon>Rhabditida</taxon>
        <taxon>Rhabditina</taxon>
        <taxon>Rhabditomorpha</taxon>
        <taxon>Rhabditoidea</taxon>
        <taxon>Rhabditidae</taxon>
        <taxon>Peloderinae</taxon>
        <taxon>Caenorhabditis</taxon>
    </lineage>
</organism>
<comment type="caution">
    <text evidence="21">The sequence shown here is derived from an EMBL/GenBank/DDBJ whole genome shotgun (WGS) entry which is preliminary data.</text>
</comment>
<dbReference type="InterPro" id="IPR024571">
    <property type="entry name" value="ERAP1-like_C_dom"/>
</dbReference>
<evidence type="ECO:0000256" key="10">
    <source>
        <dbReference type="ARBA" id="ARBA00022989"/>
    </source>
</evidence>
<evidence type="ECO:0000256" key="12">
    <source>
        <dbReference type="ARBA" id="ARBA00023136"/>
    </source>
</evidence>
<dbReference type="Pfam" id="PF11838">
    <property type="entry name" value="ERAP1_C"/>
    <property type="match status" value="1"/>
</dbReference>
<evidence type="ECO:0000256" key="6">
    <source>
        <dbReference type="ARBA" id="ARBA00022723"/>
    </source>
</evidence>
<keyword evidence="12 17" id="KW-0472">Membrane</keyword>
<dbReference type="GO" id="GO:0043171">
    <property type="term" value="P:peptide catabolic process"/>
    <property type="evidence" value="ECO:0007669"/>
    <property type="project" value="TreeGrafter"/>
</dbReference>
<name>A0A9P1N3P8_9PELO</name>
<dbReference type="SUPFAM" id="SSF55486">
    <property type="entry name" value="Metalloproteases ('zincins'), catalytic domain"/>
    <property type="match status" value="1"/>
</dbReference>
<dbReference type="Proteomes" id="UP001152747">
    <property type="component" value="Unassembled WGS sequence"/>
</dbReference>
<dbReference type="Pfam" id="PF17900">
    <property type="entry name" value="Peptidase_M1_N"/>
    <property type="match status" value="1"/>
</dbReference>
<evidence type="ECO:0000256" key="11">
    <source>
        <dbReference type="ARBA" id="ARBA00023049"/>
    </source>
</evidence>
<dbReference type="PRINTS" id="PR00756">
    <property type="entry name" value="ALADIPTASE"/>
</dbReference>
<dbReference type="InterPro" id="IPR042097">
    <property type="entry name" value="Aminopeptidase_N-like_N_sf"/>
</dbReference>
<dbReference type="GO" id="GO:0006508">
    <property type="term" value="P:proteolysis"/>
    <property type="evidence" value="ECO:0007669"/>
    <property type="project" value="UniProtKB-KW"/>
</dbReference>
<evidence type="ECO:0000256" key="3">
    <source>
        <dbReference type="ARBA" id="ARBA00022438"/>
    </source>
</evidence>
<evidence type="ECO:0000256" key="15">
    <source>
        <dbReference type="PIRSR" id="PIRSR634016-3"/>
    </source>
</evidence>
<feature type="binding site" evidence="15">
    <location>
        <position position="411"/>
    </location>
    <ligand>
        <name>Zn(2+)</name>
        <dbReference type="ChEBI" id="CHEBI:29105"/>
        <note>catalytic</note>
    </ligand>
</feature>
<dbReference type="SUPFAM" id="SSF63737">
    <property type="entry name" value="Leukotriene A4 hydrolase N-terminal domain"/>
    <property type="match status" value="1"/>
</dbReference>
<evidence type="ECO:0000259" key="20">
    <source>
        <dbReference type="Pfam" id="PF17900"/>
    </source>
</evidence>
<dbReference type="GO" id="GO:0042277">
    <property type="term" value="F:peptide binding"/>
    <property type="evidence" value="ECO:0007669"/>
    <property type="project" value="TreeGrafter"/>
</dbReference>
<feature type="active site" description="Proton acceptor" evidence="14">
    <location>
        <position position="408"/>
    </location>
</feature>
<evidence type="ECO:0000256" key="5">
    <source>
        <dbReference type="ARBA" id="ARBA00022692"/>
    </source>
</evidence>
<keyword evidence="11 17" id="KW-0482">Metalloprotease</keyword>
<dbReference type="Gene3D" id="1.25.50.20">
    <property type="match status" value="1"/>
</dbReference>
<dbReference type="OrthoDB" id="10031169at2759"/>
<proteinExistence type="inferred from homology"/>
<feature type="domain" description="Aminopeptidase N-like N-terminal" evidence="20">
    <location>
        <begin position="107"/>
        <end position="300"/>
    </location>
</feature>
<dbReference type="AlphaFoldDB" id="A0A9P1N3P8"/>
<evidence type="ECO:0000256" key="2">
    <source>
        <dbReference type="ARBA" id="ARBA00010136"/>
    </source>
</evidence>
<dbReference type="InterPro" id="IPR045357">
    <property type="entry name" value="Aminopeptidase_N-like_N"/>
</dbReference>
<dbReference type="InterPro" id="IPR034016">
    <property type="entry name" value="M1_APN-typ"/>
</dbReference>
<dbReference type="EC" id="3.4.11.-" evidence="17"/>
<feature type="domain" description="ERAP1-like C-terminal" evidence="19">
    <location>
        <begin position="619"/>
        <end position="817"/>
    </location>
</feature>
<evidence type="ECO:0000256" key="17">
    <source>
        <dbReference type="RuleBase" id="RU364040"/>
    </source>
</evidence>